<dbReference type="SMART" id="SM00935">
    <property type="entry name" value="OmpH"/>
    <property type="match status" value="1"/>
</dbReference>
<dbReference type="RefSeq" id="WP_090184888.1">
    <property type="nucleotide sequence ID" value="NZ_FOTF01000002.1"/>
</dbReference>
<dbReference type="Gene3D" id="3.30.910.20">
    <property type="entry name" value="Skp domain"/>
    <property type="match status" value="1"/>
</dbReference>
<protein>
    <submittedName>
        <fullName evidence="5">Periplasmic chaperone for outer membrane proteins Skp</fullName>
    </submittedName>
</protein>
<proteinExistence type="inferred from homology"/>
<evidence type="ECO:0000313" key="6">
    <source>
        <dbReference type="Proteomes" id="UP000199550"/>
    </source>
</evidence>
<gene>
    <name evidence="5" type="ORF">SAMN04488004_102101</name>
</gene>
<reference evidence="6" key="1">
    <citation type="submission" date="2016-10" db="EMBL/GenBank/DDBJ databases">
        <authorList>
            <person name="Varghese N."/>
            <person name="Submissions S."/>
        </authorList>
    </citation>
    <scope>NUCLEOTIDE SEQUENCE [LARGE SCALE GENOMIC DNA]</scope>
    <source>
        <strain evidence="6">DSM 16199</strain>
    </source>
</reference>
<dbReference type="Pfam" id="PF03938">
    <property type="entry name" value="OmpH"/>
    <property type="match status" value="1"/>
</dbReference>
<comment type="similarity">
    <text evidence="1">Belongs to the Skp family.</text>
</comment>
<dbReference type="PANTHER" id="PTHR35089">
    <property type="entry name" value="CHAPERONE PROTEIN SKP"/>
    <property type="match status" value="1"/>
</dbReference>
<evidence type="ECO:0000313" key="5">
    <source>
        <dbReference type="EMBL" id="SFK79211.1"/>
    </source>
</evidence>
<sequence length="226" mass="24006">MRALAAALVVTLASITPAGAQQVPADAPPVLIVDSDRLYQESRYGQQIRANLDTNAEALKAENDRIVAALTEEERSLTLRRPTMPAADFRQEAADFDTKVQGIRRARDAKEVALQNARLTAQKDFFAQVQGVVGQLMIEKGATVTFDQRSVFIALLSADITEEAIARIDAQFVDADGSAPSDVPALSEVPPSAVPSDIVPPATVPGPQDAPAQDSGALPVLDPENP</sequence>
<feature type="region of interest" description="Disordered" evidence="3">
    <location>
        <begin position="177"/>
        <end position="226"/>
    </location>
</feature>
<accession>A0A1I4CGW5</accession>
<feature type="chain" id="PRO_5011693434" evidence="4">
    <location>
        <begin position="21"/>
        <end position="226"/>
    </location>
</feature>
<organism evidence="5 6">
    <name type="scientific">Loktanella salsilacus</name>
    <dbReference type="NCBI Taxonomy" id="195913"/>
    <lineage>
        <taxon>Bacteria</taxon>
        <taxon>Pseudomonadati</taxon>
        <taxon>Pseudomonadota</taxon>
        <taxon>Alphaproteobacteria</taxon>
        <taxon>Rhodobacterales</taxon>
        <taxon>Roseobacteraceae</taxon>
        <taxon>Loktanella</taxon>
    </lineage>
</organism>
<dbReference type="STRING" id="195913.SAMN04488004_102101"/>
<dbReference type="PANTHER" id="PTHR35089:SF1">
    <property type="entry name" value="CHAPERONE PROTEIN SKP"/>
    <property type="match status" value="1"/>
</dbReference>
<keyword evidence="2 4" id="KW-0732">Signal</keyword>
<dbReference type="OrthoDB" id="7868372at2"/>
<dbReference type="InterPro" id="IPR005632">
    <property type="entry name" value="Chaperone_Skp"/>
</dbReference>
<feature type="signal peptide" evidence="4">
    <location>
        <begin position="1"/>
        <end position="20"/>
    </location>
</feature>
<keyword evidence="6" id="KW-1185">Reference proteome</keyword>
<evidence type="ECO:0000256" key="4">
    <source>
        <dbReference type="SAM" id="SignalP"/>
    </source>
</evidence>
<name>A0A1I4CGW5_9RHOB</name>
<dbReference type="InterPro" id="IPR024930">
    <property type="entry name" value="Skp_dom_sf"/>
</dbReference>
<evidence type="ECO:0000256" key="1">
    <source>
        <dbReference type="ARBA" id="ARBA00009091"/>
    </source>
</evidence>
<dbReference type="GO" id="GO:0051082">
    <property type="term" value="F:unfolded protein binding"/>
    <property type="evidence" value="ECO:0007669"/>
    <property type="project" value="InterPro"/>
</dbReference>
<dbReference type="SUPFAM" id="SSF111384">
    <property type="entry name" value="OmpH-like"/>
    <property type="match status" value="1"/>
</dbReference>
<dbReference type="GO" id="GO:0005829">
    <property type="term" value="C:cytosol"/>
    <property type="evidence" value="ECO:0007669"/>
    <property type="project" value="TreeGrafter"/>
</dbReference>
<evidence type="ECO:0000256" key="3">
    <source>
        <dbReference type="SAM" id="MobiDB-lite"/>
    </source>
</evidence>
<dbReference type="Proteomes" id="UP000199550">
    <property type="component" value="Unassembled WGS sequence"/>
</dbReference>
<evidence type="ECO:0000256" key="2">
    <source>
        <dbReference type="ARBA" id="ARBA00022729"/>
    </source>
</evidence>
<dbReference type="AlphaFoldDB" id="A0A1I4CGW5"/>
<dbReference type="EMBL" id="FOTF01000002">
    <property type="protein sequence ID" value="SFK79211.1"/>
    <property type="molecule type" value="Genomic_DNA"/>
</dbReference>
<dbReference type="GO" id="GO:0050821">
    <property type="term" value="P:protein stabilization"/>
    <property type="evidence" value="ECO:0007669"/>
    <property type="project" value="TreeGrafter"/>
</dbReference>